<dbReference type="AlphaFoldDB" id="G5SNW3"/>
<dbReference type="Proteomes" id="UP000003598">
    <property type="component" value="Unassembled WGS sequence"/>
</dbReference>
<sequence length="42" mass="4512">MTKALHASTPAAYIYSCKAKGYGLTTIFASEVLLENIKSTAF</sequence>
<comment type="caution">
    <text evidence="1">The sequence shown here is derived from an EMBL/GenBank/DDBJ whole genome shotgun (WGS) entry which is preliminary data.</text>
</comment>
<keyword evidence="2" id="KW-1185">Reference proteome</keyword>
<name>G5SNW3_9BACT</name>
<reference evidence="1 2" key="1">
    <citation type="submission" date="2011-03" db="EMBL/GenBank/DDBJ databases">
        <authorList>
            <person name="Weinstock G."/>
            <person name="Sodergren E."/>
            <person name="Clifton S."/>
            <person name="Fulton L."/>
            <person name="Fulton B."/>
            <person name="Courtney L."/>
            <person name="Fronick C."/>
            <person name="Harrison M."/>
            <person name="Strong C."/>
            <person name="Farmer C."/>
            <person name="Delahaunty K."/>
            <person name="Markovic C."/>
            <person name="Hall O."/>
            <person name="Minx P."/>
            <person name="Tomlinson C."/>
            <person name="Mitreva M."/>
            <person name="Hou S."/>
            <person name="Chen J."/>
            <person name="Wollam A."/>
            <person name="Pepin K.H."/>
            <person name="Johnson M."/>
            <person name="Bhonagiri V."/>
            <person name="Zhang X."/>
            <person name="Suruliraj S."/>
            <person name="Warren W."/>
            <person name="Chinwalla A."/>
            <person name="Mardis E.R."/>
            <person name="Wilson R.K."/>
        </authorList>
    </citation>
    <scope>NUCLEOTIDE SEQUENCE [LARGE SCALE GENOMIC DNA]</scope>
    <source>
        <strain evidence="1 2">YIT 11840</strain>
    </source>
</reference>
<accession>G5SNW3</accession>
<evidence type="ECO:0000313" key="2">
    <source>
        <dbReference type="Proteomes" id="UP000003598"/>
    </source>
</evidence>
<dbReference type="HOGENOM" id="CLU_3255190_0_0_10"/>
<gene>
    <name evidence="1" type="ORF">HMPREF9441_01124</name>
</gene>
<evidence type="ECO:0000313" key="1">
    <source>
        <dbReference type="EMBL" id="EHH01076.1"/>
    </source>
</evidence>
<proteinExistence type="predicted"/>
<organism evidence="1 2">
    <name type="scientific">Paraprevotella clara YIT 11840</name>
    <dbReference type="NCBI Taxonomy" id="762968"/>
    <lineage>
        <taxon>Bacteria</taxon>
        <taxon>Pseudomonadati</taxon>
        <taxon>Bacteroidota</taxon>
        <taxon>Bacteroidia</taxon>
        <taxon>Bacteroidales</taxon>
        <taxon>Prevotellaceae</taxon>
        <taxon>Paraprevotella</taxon>
    </lineage>
</organism>
<protein>
    <submittedName>
        <fullName evidence="1">Uncharacterized protein</fullName>
    </submittedName>
</protein>
<dbReference type="EMBL" id="AFFY01000016">
    <property type="protein sequence ID" value="EHH01076.1"/>
    <property type="molecule type" value="Genomic_DNA"/>
</dbReference>
<dbReference type="STRING" id="762968.HMPREF9441_01124"/>